<accession>A0A432WV50</accession>
<dbReference type="EMBL" id="PIPP01000002">
    <property type="protein sequence ID" value="RUO37627.1"/>
    <property type="molecule type" value="Genomic_DNA"/>
</dbReference>
<dbReference type="Proteomes" id="UP000286934">
    <property type="component" value="Unassembled WGS sequence"/>
</dbReference>
<dbReference type="OrthoDB" id="9806195at2"/>
<evidence type="ECO:0008006" key="4">
    <source>
        <dbReference type="Google" id="ProtNLM"/>
    </source>
</evidence>
<proteinExistence type="predicted"/>
<comment type="caution">
    <text evidence="2">The sequence shown here is derived from an EMBL/GenBank/DDBJ whole genome shotgun (WGS) entry which is preliminary data.</text>
</comment>
<gene>
    <name evidence="2" type="ORF">CWE13_06650</name>
</gene>
<evidence type="ECO:0000313" key="3">
    <source>
        <dbReference type="Proteomes" id="UP000286934"/>
    </source>
</evidence>
<dbReference type="RefSeq" id="WP_126807027.1">
    <property type="nucleotide sequence ID" value="NZ_PIPP01000002.1"/>
</dbReference>
<name>A0A432WV50_9GAMM</name>
<evidence type="ECO:0000313" key="2">
    <source>
        <dbReference type="EMBL" id="RUO37627.1"/>
    </source>
</evidence>
<organism evidence="2 3">
    <name type="scientific">Aliidiomarina shirensis</name>
    <dbReference type="NCBI Taxonomy" id="1048642"/>
    <lineage>
        <taxon>Bacteria</taxon>
        <taxon>Pseudomonadati</taxon>
        <taxon>Pseudomonadota</taxon>
        <taxon>Gammaproteobacteria</taxon>
        <taxon>Alteromonadales</taxon>
        <taxon>Idiomarinaceae</taxon>
        <taxon>Aliidiomarina</taxon>
    </lineage>
</organism>
<dbReference type="AlphaFoldDB" id="A0A432WV50"/>
<keyword evidence="3" id="KW-1185">Reference proteome</keyword>
<evidence type="ECO:0000256" key="1">
    <source>
        <dbReference type="SAM" id="Phobius"/>
    </source>
</evidence>
<keyword evidence="1" id="KW-0812">Transmembrane</keyword>
<protein>
    <recommendedName>
        <fullName evidence="4">PepSY domain-containing protein</fullName>
    </recommendedName>
</protein>
<sequence>MRFKALKNRKTHRWLTLLFGIQLIIWSITGAFMVVLQLPYIHGDHLVQQADQRISDFQLLDKIPNLTSTFPNATEARLVNRYIDGSYTYNFVISDSAGKRLVNAHDFSPVSLTENDIRELAVRYYNAPKGNTQSEIASIQLLTEEAPSELSAAHLPAWRVEFSDHRATTLYLAHGTGDLVTKRHSAWRVFDFMWMLHIMDYDERSDITTPWIKFFSIMTLLIALSGTGLLAQKLLSRRWRRLWRD</sequence>
<keyword evidence="1" id="KW-1133">Transmembrane helix</keyword>
<feature type="transmembrane region" description="Helical" evidence="1">
    <location>
        <begin position="12"/>
        <end position="36"/>
    </location>
</feature>
<feature type="transmembrane region" description="Helical" evidence="1">
    <location>
        <begin position="211"/>
        <end position="231"/>
    </location>
</feature>
<reference evidence="3" key="1">
    <citation type="journal article" date="2018" name="Front. Microbiol.">
        <title>Genome-Based Analysis Reveals the Taxonomy and Diversity of the Family Idiomarinaceae.</title>
        <authorList>
            <person name="Liu Y."/>
            <person name="Lai Q."/>
            <person name="Shao Z."/>
        </authorList>
    </citation>
    <scope>NUCLEOTIDE SEQUENCE [LARGE SCALE GENOMIC DNA]</scope>
    <source>
        <strain evidence="3">AIS</strain>
    </source>
</reference>
<keyword evidence="1" id="KW-0472">Membrane</keyword>